<dbReference type="GO" id="GO:0016539">
    <property type="term" value="P:intein-mediated protein splicing"/>
    <property type="evidence" value="ECO:0007669"/>
    <property type="project" value="InterPro"/>
</dbReference>
<dbReference type="AlphaFoldDB" id="A0A2M9ZTF1"/>
<dbReference type="InterPro" id="IPR006141">
    <property type="entry name" value="Intein_N"/>
</dbReference>
<dbReference type="InterPro" id="IPR003587">
    <property type="entry name" value="Hint_dom_N"/>
</dbReference>
<dbReference type="SUPFAM" id="SSF51294">
    <property type="entry name" value="Hedgehog/intein (Hint) domain"/>
    <property type="match status" value="1"/>
</dbReference>
<evidence type="ECO:0000313" key="2">
    <source>
        <dbReference type="EMBL" id="PJZ75261.1"/>
    </source>
</evidence>
<dbReference type="SMART" id="SM00306">
    <property type="entry name" value="HintN"/>
    <property type="match status" value="1"/>
</dbReference>
<dbReference type="Gene3D" id="2.170.16.10">
    <property type="entry name" value="Hedgehog/Intein (Hint) domain"/>
    <property type="match status" value="1"/>
</dbReference>
<sequence length="493" mass="55783">KNGTAEAGFFNQVGEQAKIYLNQLAGNAFGDFAYINDKGEVVFRSCFVAGTLVHTKDGLRAIETIKVGDEVLSKSDETGGIGYKRVSKTFVRQTETIFQVIFVDGSMLETTWNHPFRRLKAESKDQDYRIENSEWKEAKDLHSGDITITANGEILEIEEIIIENRFETVYNFVVDDFHTYFVGEVGVWVHNQDYSNKYSDKRAIHDEIEAKLDIKNHVADVTAGGLLNGALEVAKSIGKTLYSGAKGALGFLGIALEVGSEGYAFQKKLKDIAETYDTKDAIRLMDDLLMREEKKAKREFNDVNGGLDILIKKRKDFLDTIEGKTTYDTTVGDRVDLSINEKRREHNKEVAYHIASLKDEKIERNSFNQSYNEKVKLMDQARTHGENGDYRSMIRVADKALMYRGHSDGYAEFESIKNFQTVKTIGLFSNQVITESPSKAPTVTINPTLEGIQKAYLEYMETREQNIQDGKKTNCQNRSYNGGYFEVPICYSN</sequence>
<name>A0A2M9ZTF1_9LEPT</name>
<comment type="caution">
    <text evidence="2">The sequence shown here is derived from an EMBL/GenBank/DDBJ whole genome shotgun (WGS) entry which is preliminary data.</text>
</comment>
<dbReference type="EMBL" id="NPEA01000025">
    <property type="protein sequence ID" value="PJZ75261.1"/>
    <property type="molecule type" value="Genomic_DNA"/>
</dbReference>
<dbReference type="Pfam" id="PF07591">
    <property type="entry name" value="PT-HINT"/>
    <property type="match status" value="1"/>
</dbReference>
<organism evidence="2 3">
    <name type="scientific">Leptospira neocaledonica</name>
    <dbReference type="NCBI Taxonomy" id="2023192"/>
    <lineage>
        <taxon>Bacteria</taxon>
        <taxon>Pseudomonadati</taxon>
        <taxon>Spirochaetota</taxon>
        <taxon>Spirochaetia</taxon>
        <taxon>Leptospirales</taxon>
        <taxon>Leptospiraceae</taxon>
        <taxon>Leptospira</taxon>
    </lineage>
</organism>
<dbReference type="Proteomes" id="UP000231843">
    <property type="component" value="Unassembled WGS sequence"/>
</dbReference>
<protein>
    <recommendedName>
        <fullName evidence="1">Hint domain-containing protein</fullName>
    </recommendedName>
</protein>
<gene>
    <name evidence="2" type="ORF">CH365_19810</name>
</gene>
<feature type="domain" description="Hint" evidence="1">
    <location>
        <begin position="44"/>
        <end position="151"/>
    </location>
</feature>
<dbReference type="RefSeq" id="WP_208861250.1">
    <property type="nucleotide sequence ID" value="NZ_NPEA01000025.1"/>
</dbReference>
<keyword evidence="3" id="KW-1185">Reference proteome</keyword>
<evidence type="ECO:0000313" key="3">
    <source>
        <dbReference type="Proteomes" id="UP000231843"/>
    </source>
</evidence>
<evidence type="ECO:0000259" key="1">
    <source>
        <dbReference type="SMART" id="SM00306"/>
    </source>
</evidence>
<reference evidence="2 3" key="1">
    <citation type="submission" date="2017-07" db="EMBL/GenBank/DDBJ databases">
        <title>Leptospira spp. isolated from tropical soils.</title>
        <authorList>
            <person name="Thibeaux R."/>
            <person name="Iraola G."/>
            <person name="Ferres I."/>
            <person name="Bierque E."/>
            <person name="Girault D."/>
            <person name="Soupe-Gilbert M.-E."/>
            <person name="Picardeau M."/>
            <person name="Goarant C."/>
        </authorList>
    </citation>
    <scope>NUCLEOTIDE SEQUENCE [LARGE SCALE GENOMIC DNA]</scope>
    <source>
        <strain evidence="2 3">ES4-C-A1</strain>
    </source>
</reference>
<dbReference type="CDD" id="cd00081">
    <property type="entry name" value="Hint"/>
    <property type="match status" value="1"/>
</dbReference>
<feature type="non-terminal residue" evidence="2">
    <location>
        <position position="1"/>
    </location>
</feature>
<accession>A0A2M9ZTF1</accession>
<proteinExistence type="predicted"/>
<dbReference type="PROSITE" id="PS50817">
    <property type="entry name" value="INTEIN_N_TER"/>
    <property type="match status" value="1"/>
</dbReference>
<dbReference type="InterPro" id="IPR036844">
    <property type="entry name" value="Hint_dom_sf"/>
</dbReference>